<dbReference type="SMART" id="SM00671">
    <property type="entry name" value="SEL1"/>
    <property type="match status" value="2"/>
</dbReference>
<dbReference type="SUPFAM" id="SSF48695">
    <property type="entry name" value="Multiheme cytochromes"/>
    <property type="match status" value="1"/>
</dbReference>
<dbReference type="Proteomes" id="UP001139344">
    <property type="component" value="Unassembled WGS sequence"/>
</dbReference>
<evidence type="ECO:0000313" key="5">
    <source>
        <dbReference type="Proteomes" id="UP001139344"/>
    </source>
</evidence>
<dbReference type="Pfam" id="PF13435">
    <property type="entry name" value="Cytochrome_C554"/>
    <property type="match status" value="2"/>
</dbReference>
<organism evidence="4 5">
    <name type="scientific">Christiangramia crocea</name>
    <dbReference type="NCBI Taxonomy" id="2904124"/>
    <lineage>
        <taxon>Bacteria</taxon>
        <taxon>Pseudomonadati</taxon>
        <taxon>Bacteroidota</taxon>
        <taxon>Flavobacteriia</taxon>
        <taxon>Flavobacteriales</taxon>
        <taxon>Flavobacteriaceae</taxon>
        <taxon>Christiangramia</taxon>
    </lineage>
</organism>
<feature type="domain" description="Cytochrome c-552/4" evidence="3">
    <location>
        <begin position="183"/>
        <end position="226"/>
    </location>
</feature>
<keyword evidence="2" id="KW-0802">TPR repeat</keyword>
<dbReference type="InterPro" id="IPR016024">
    <property type="entry name" value="ARM-type_fold"/>
</dbReference>
<evidence type="ECO:0000313" key="4">
    <source>
        <dbReference type="EMBL" id="MCG9972812.1"/>
    </source>
</evidence>
<dbReference type="InterPro" id="IPR051829">
    <property type="entry name" value="Multiheme_Cytochr_ET"/>
</dbReference>
<dbReference type="Gene3D" id="1.25.40.10">
    <property type="entry name" value="Tetratricopeptide repeat domain"/>
    <property type="match status" value="1"/>
</dbReference>
<evidence type="ECO:0000256" key="1">
    <source>
        <dbReference type="ARBA" id="ARBA00022729"/>
    </source>
</evidence>
<dbReference type="Gene3D" id="1.25.10.10">
    <property type="entry name" value="Leucine-rich Repeat Variant"/>
    <property type="match status" value="1"/>
</dbReference>
<dbReference type="InterPro" id="IPR006597">
    <property type="entry name" value="Sel1-like"/>
</dbReference>
<accession>A0A9X2A8T6</accession>
<proteinExistence type="predicted"/>
<dbReference type="InterPro" id="IPR011990">
    <property type="entry name" value="TPR-like_helical_dom_sf"/>
</dbReference>
<sequence length="753" mass="87019">MNPSLNVRLKSGTYYHLIYSFLNLLVLSLAGCKNDMKEVYISPDQAEVHYGNFIGSESCMDCHQKEYQSWEGSHHDLAMKIADTNTVIGDFNDVEFIHKGITTRFFKKEEDFMVNTEGPDGEYHDYKVKYTFGVEPLQQYLVKFPKGQYQVLLTAWDSKKNKWFALQKELDIRHTEWMHWSRGAMRWNTMCADCHSTNLQKNFDPEKEIYNTEFSEINVSCEACHGPASLHVHFYKNPEPGLAPPPLYMETDMPSKEVVEKCARCHSRRSQITKYFNYQGHFLDHYDPELLVYPTYERDGQIKDEDYVYASFMQSKMYHSGVSCIDCHDVHTTKTRSTGNDLCLKCHESSYDKPSHHFHQENSQASLCINCHMTGKTYMGNDFRRDHSFRIPRPDQTLKYGTPNACNSCHDNKTAEWASEIVTSKFGEERAEHFSDYLIPGQLGDYKALEYLISNKQFPAIVRATAIREFSNRPLSPGELELLQRQQNDSSALVRNEVVRALTNMAQPDLSQYINELLNDTVRLVRINSARYFTISNQNARNDEAFKKAKEEHLEYLEMNADFPSGQHQIGVYHEAKGDIEKAIKAYQKAIEIDDLNNHSRMNLALLLYKQGKIAEAEDLYLKVIEQEPQFAESYYMLGLLYNETGRPKEAMKYLSRACGLDTPLMRACYNYALLLQQNGQHTESVSVLEKALESFPMNENLLYVKLLGELKSGNNNAALKTVNTLLIISPQNLRYQEIEKQLQIENRSPVRN</sequence>
<dbReference type="SMART" id="SM00028">
    <property type="entry name" value="TPR"/>
    <property type="match status" value="4"/>
</dbReference>
<dbReference type="SUPFAM" id="SSF48452">
    <property type="entry name" value="TPR-like"/>
    <property type="match status" value="1"/>
</dbReference>
<dbReference type="AlphaFoldDB" id="A0A9X2A8T6"/>
<name>A0A9X2A8T6_9FLAO</name>
<dbReference type="InterPro" id="IPR023155">
    <property type="entry name" value="Cyt_c-552/4"/>
</dbReference>
<dbReference type="CDD" id="cd08168">
    <property type="entry name" value="Cytochrom_C3"/>
    <property type="match status" value="1"/>
</dbReference>
<dbReference type="RefSeq" id="WP_240100168.1">
    <property type="nucleotide sequence ID" value="NZ_JAJSON010000025.1"/>
</dbReference>
<dbReference type="PANTHER" id="PTHR35038">
    <property type="entry name" value="DISSIMILATORY SULFITE REDUCTASE SIRA"/>
    <property type="match status" value="1"/>
</dbReference>
<evidence type="ECO:0000259" key="3">
    <source>
        <dbReference type="Pfam" id="PF13435"/>
    </source>
</evidence>
<dbReference type="Pfam" id="PF13432">
    <property type="entry name" value="TPR_16"/>
    <property type="match status" value="1"/>
</dbReference>
<dbReference type="Pfam" id="PF13181">
    <property type="entry name" value="TPR_8"/>
    <property type="match status" value="2"/>
</dbReference>
<dbReference type="InterPro" id="IPR019734">
    <property type="entry name" value="TPR_rpt"/>
</dbReference>
<protein>
    <submittedName>
        <fullName evidence="4">Tetratricopeptide repeat protein</fullName>
    </submittedName>
</protein>
<keyword evidence="5" id="KW-1185">Reference proteome</keyword>
<feature type="domain" description="Cytochrome c-552/4" evidence="3">
    <location>
        <begin position="59"/>
        <end position="85"/>
    </location>
</feature>
<dbReference type="InterPro" id="IPR011989">
    <property type="entry name" value="ARM-like"/>
</dbReference>
<feature type="repeat" description="TPR" evidence="2">
    <location>
        <begin position="564"/>
        <end position="597"/>
    </location>
</feature>
<dbReference type="InterPro" id="IPR036280">
    <property type="entry name" value="Multihaem_cyt_sf"/>
</dbReference>
<dbReference type="PANTHER" id="PTHR35038:SF8">
    <property type="entry name" value="C-TYPE POLYHEME CYTOCHROME OMCC"/>
    <property type="match status" value="1"/>
</dbReference>
<gene>
    <name evidence="4" type="ORF">LU635_14270</name>
</gene>
<dbReference type="Gene3D" id="1.10.1130.10">
    <property type="entry name" value="Flavocytochrome C3, Chain A"/>
    <property type="match status" value="2"/>
</dbReference>
<comment type="caution">
    <text evidence="4">The sequence shown here is derived from an EMBL/GenBank/DDBJ whole genome shotgun (WGS) entry which is preliminary data.</text>
</comment>
<reference evidence="4" key="1">
    <citation type="submission" date="2021-12" db="EMBL/GenBank/DDBJ databases">
        <title>Description of Gramella crocea sp. nov., a new bacterium isolated from activated sludge.</title>
        <authorList>
            <person name="Zhang X."/>
        </authorList>
    </citation>
    <scope>NUCLEOTIDE SEQUENCE</scope>
    <source>
        <strain evidence="4">YB25</strain>
    </source>
</reference>
<evidence type="ECO:0000256" key="2">
    <source>
        <dbReference type="PROSITE-ProRule" id="PRU00339"/>
    </source>
</evidence>
<dbReference type="EMBL" id="JAJSON010000025">
    <property type="protein sequence ID" value="MCG9972812.1"/>
    <property type="molecule type" value="Genomic_DNA"/>
</dbReference>
<keyword evidence="1" id="KW-0732">Signal</keyword>
<dbReference type="PROSITE" id="PS50005">
    <property type="entry name" value="TPR"/>
    <property type="match status" value="2"/>
</dbReference>
<dbReference type="SUPFAM" id="SSF48371">
    <property type="entry name" value="ARM repeat"/>
    <property type="match status" value="1"/>
</dbReference>
<feature type="repeat" description="TPR" evidence="2">
    <location>
        <begin position="632"/>
        <end position="665"/>
    </location>
</feature>